<organism evidence="4 5">
    <name type="scientific">Lutibacter oricola</name>
    <dbReference type="NCBI Taxonomy" id="762486"/>
    <lineage>
        <taxon>Bacteria</taxon>
        <taxon>Pseudomonadati</taxon>
        <taxon>Bacteroidota</taxon>
        <taxon>Flavobacteriia</taxon>
        <taxon>Flavobacteriales</taxon>
        <taxon>Flavobacteriaceae</taxon>
        <taxon>Lutibacter</taxon>
    </lineage>
</organism>
<dbReference type="OrthoDB" id="9804104at2"/>
<protein>
    <submittedName>
        <fullName evidence="4">2-deoxy-D-gluconate 3-dehydrogenase</fullName>
    </submittedName>
</protein>
<dbReference type="EMBL" id="FNNJ01000009">
    <property type="protein sequence ID" value="SDX79201.1"/>
    <property type="molecule type" value="Genomic_DNA"/>
</dbReference>
<evidence type="ECO:0000256" key="2">
    <source>
        <dbReference type="ARBA" id="ARBA00023002"/>
    </source>
</evidence>
<keyword evidence="5" id="KW-1185">Reference proteome</keyword>
<dbReference type="STRING" id="762486.SAMN05444411_109135"/>
<keyword evidence="2" id="KW-0560">Oxidoreductase</keyword>
<dbReference type="PRINTS" id="PR00080">
    <property type="entry name" value="SDRFAMILY"/>
</dbReference>
<gene>
    <name evidence="4" type="ORF">SAMN05444411_109135</name>
</gene>
<dbReference type="FunFam" id="3.40.50.720:FF:000084">
    <property type="entry name" value="Short-chain dehydrogenase reductase"/>
    <property type="match status" value="1"/>
</dbReference>
<evidence type="ECO:0000256" key="3">
    <source>
        <dbReference type="RuleBase" id="RU000363"/>
    </source>
</evidence>
<evidence type="ECO:0000313" key="4">
    <source>
        <dbReference type="EMBL" id="SDX79201.1"/>
    </source>
</evidence>
<comment type="similarity">
    <text evidence="1 3">Belongs to the short-chain dehydrogenases/reductases (SDR) family.</text>
</comment>
<evidence type="ECO:0000256" key="1">
    <source>
        <dbReference type="ARBA" id="ARBA00006484"/>
    </source>
</evidence>
<dbReference type="Proteomes" id="UP000199595">
    <property type="component" value="Unassembled WGS sequence"/>
</dbReference>
<dbReference type="PROSITE" id="PS00061">
    <property type="entry name" value="ADH_SHORT"/>
    <property type="match status" value="1"/>
</dbReference>
<reference evidence="4 5" key="1">
    <citation type="submission" date="2016-10" db="EMBL/GenBank/DDBJ databases">
        <authorList>
            <person name="de Groot N.N."/>
        </authorList>
    </citation>
    <scope>NUCLEOTIDE SEQUENCE [LARGE SCALE GENOMIC DNA]</scope>
    <source>
        <strain evidence="4 5">DSM 24956</strain>
    </source>
</reference>
<dbReference type="InterPro" id="IPR036291">
    <property type="entry name" value="NAD(P)-bd_dom_sf"/>
</dbReference>
<evidence type="ECO:0000313" key="5">
    <source>
        <dbReference type="Proteomes" id="UP000199595"/>
    </source>
</evidence>
<dbReference type="GO" id="GO:0016616">
    <property type="term" value="F:oxidoreductase activity, acting on the CH-OH group of donors, NAD or NADP as acceptor"/>
    <property type="evidence" value="ECO:0007669"/>
    <property type="project" value="TreeGrafter"/>
</dbReference>
<dbReference type="SUPFAM" id="SSF51735">
    <property type="entry name" value="NAD(P)-binding Rossmann-fold domains"/>
    <property type="match status" value="1"/>
</dbReference>
<accession>A0A1H3EKK1</accession>
<name>A0A1H3EKK1_9FLAO</name>
<dbReference type="PRINTS" id="PR00081">
    <property type="entry name" value="GDHRDH"/>
</dbReference>
<dbReference type="PANTHER" id="PTHR42760:SF5">
    <property type="entry name" value="2-DEHYDRO-3-DEOXY-D-GLUCONATE 5-DEHYDROGENASE"/>
    <property type="match status" value="1"/>
</dbReference>
<dbReference type="Pfam" id="PF00106">
    <property type="entry name" value="adh_short"/>
    <property type="match status" value="1"/>
</dbReference>
<dbReference type="InterPro" id="IPR020904">
    <property type="entry name" value="Sc_DH/Rdtase_CS"/>
</dbReference>
<sequence length="256" mass="27008">MSILNKFSLEGKVAIVTGCKRGIGMAMAVGLAEAGANIIGVSASLEKEGSAVSKAVEAVGKEFTAYQCDFSDRKALYAFIAEVKANHTQIDILVNNAGTILRTPAAEHPDEMWDKVIEVNQNAQFILTREFGRDMIARGSGKVIFTASLLTFQGGITVPGYAASKGAIGQMTMAFANEWAGKGVNVNAIAPGYISTDNTEALRNDPVRSESILSRIPAGRWGDAVDFAGPTVFLASEAAAYMHGAVVLVDGGWMGR</sequence>
<dbReference type="Gene3D" id="3.40.50.720">
    <property type="entry name" value="NAD(P)-binding Rossmann-like Domain"/>
    <property type="match status" value="1"/>
</dbReference>
<dbReference type="InterPro" id="IPR002347">
    <property type="entry name" value="SDR_fam"/>
</dbReference>
<proteinExistence type="inferred from homology"/>
<dbReference type="AlphaFoldDB" id="A0A1H3EKK1"/>
<dbReference type="PANTHER" id="PTHR42760">
    <property type="entry name" value="SHORT-CHAIN DEHYDROGENASES/REDUCTASES FAMILY MEMBER"/>
    <property type="match status" value="1"/>
</dbReference>